<feature type="domain" description="NlpC/P60" evidence="7">
    <location>
        <begin position="241"/>
        <end position="360"/>
    </location>
</feature>
<dbReference type="GO" id="GO:0006508">
    <property type="term" value="P:proteolysis"/>
    <property type="evidence" value="ECO:0007669"/>
    <property type="project" value="UniProtKB-KW"/>
</dbReference>
<proteinExistence type="inferred from homology"/>
<organism evidence="8 9">
    <name type="scientific">Halalkalibacillus sediminis</name>
    <dbReference type="NCBI Taxonomy" id="2018042"/>
    <lineage>
        <taxon>Bacteria</taxon>
        <taxon>Bacillati</taxon>
        <taxon>Bacillota</taxon>
        <taxon>Bacilli</taxon>
        <taxon>Bacillales</taxon>
        <taxon>Bacillaceae</taxon>
        <taxon>Halalkalibacillus</taxon>
    </lineage>
</organism>
<evidence type="ECO:0000256" key="1">
    <source>
        <dbReference type="ARBA" id="ARBA00007074"/>
    </source>
</evidence>
<dbReference type="Gene3D" id="3.90.1720.10">
    <property type="entry name" value="endopeptidase domain like (from Nostoc punctiforme)"/>
    <property type="match status" value="1"/>
</dbReference>
<dbReference type="InterPro" id="IPR036365">
    <property type="entry name" value="PGBD-like_sf"/>
</dbReference>
<feature type="chain" id="PRO_5038423529" description="NlpC/P60 domain-containing protein" evidence="6">
    <location>
        <begin position="29"/>
        <end position="360"/>
    </location>
</feature>
<keyword evidence="9" id="KW-1185">Reference proteome</keyword>
<dbReference type="PROSITE" id="PS51935">
    <property type="entry name" value="NLPC_P60"/>
    <property type="match status" value="1"/>
</dbReference>
<dbReference type="RefSeq" id="WP_101330548.1">
    <property type="nucleotide sequence ID" value="NZ_PJNH01000001.1"/>
</dbReference>
<dbReference type="EMBL" id="PJNH01000001">
    <property type="protein sequence ID" value="PKR78804.1"/>
    <property type="molecule type" value="Genomic_DNA"/>
</dbReference>
<dbReference type="InterPro" id="IPR000064">
    <property type="entry name" value="NLP_P60_dom"/>
</dbReference>
<comment type="caution">
    <text evidence="8">The sequence shown here is derived from an EMBL/GenBank/DDBJ whole genome shotgun (WGS) entry which is preliminary data.</text>
</comment>
<evidence type="ECO:0000256" key="3">
    <source>
        <dbReference type="ARBA" id="ARBA00022801"/>
    </source>
</evidence>
<dbReference type="SUPFAM" id="SSF47090">
    <property type="entry name" value="PGBD-like"/>
    <property type="match status" value="2"/>
</dbReference>
<name>A0A2I0QWW1_9BACI</name>
<dbReference type="InterPro" id="IPR036366">
    <property type="entry name" value="PGBDSf"/>
</dbReference>
<evidence type="ECO:0000256" key="5">
    <source>
        <dbReference type="SAM" id="MobiDB-lite"/>
    </source>
</evidence>
<keyword evidence="2" id="KW-0645">Protease</keyword>
<keyword evidence="3" id="KW-0378">Hydrolase</keyword>
<evidence type="ECO:0000313" key="9">
    <source>
        <dbReference type="Proteomes" id="UP000243524"/>
    </source>
</evidence>
<reference evidence="8 9" key="1">
    <citation type="submission" date="2017-06" db="EMBL/GenBank/DDBJ databases">
        <title>the draft geome sequence of Illustriluteabacillus marina B3227.</title>
        <authorList>
            <person name="He R.-H."/>
            <person name="Du Z.-J."/>
        </authorList>
    </citation>
    <scope>NUCLEOTIDE SEQUENCE [LARGE SCALE GENOMIC DNA]</scope>
    <source>
        <strain evidence="8 9">B3227</strain>
    </source>
</reference>
<feature type="compositionally biased region" description="Acidic residues" evidence="5">
    <location>
        <begin position="215"/>
        <end position="232"/>
    </location>
</feature>
<feature type="region of interest" description="Disordered" evidence="5">
    <location>
        <begin position="188"/>
        <end position="244"/>
    </location>
</feature>
<dbReference type="PANTHER" id="PTHR47053">
    <property type="entry name" value="MUREIN DD-ENDOPEPTIDASE MEPH-RELATED"/>
    <property type="match status" value="1"/>
</dbReference>
<comment type="similarity">
    <text evidence="1">Belongs to the peptidase C40 family.</text>
</comment>
<dbReference type="InterPro" id="IPR038765">
    <property type="entry name" value="Papain-like_cys_pep_sf"/>
</dbReference>
<evidence type="ECO:0000313" key="8">
    <source>
        <dbReference type="EMBL" id="PKR78804.1"/>
    </source>
</evidence>
<dbReference type="AlphaFoldDB" id="A0A2I0QWW1"/>
<gene>
    <name evidence="8" type="ORF">CEY16_03355</name>
</gene>
<protein>
    <recommendedName>
        <fullName evidence="7">NlpC/P60 domain-containing protein</fullName>
    </recommendedName>
</protein>
<keyword evidence="4" id="KW-0788">Thiol protease</keyword>
<dbReference type="Gene3D" id="1.10.101.10">
    <property type="entry name" value="PGBD-like superfamily/PGBD"/>
    <property type="match status" value="2"/>
</dbReference>
<evidence type="ECO:0000256" key="4">
    <source>
        <dbReference type="ARBA" id="ARBA00022807"/>
    </source>
</evidence>
<dbReference type="InterPro" id="IPR002477">
    <property type="entry name" value="Peptidoglycan-bd-like"/>
</dbReference>
<accession>A0A2I0QWW1</accession>
<dbReference type="SUPFAM" id="SSF54001">
    <property type="entry name" value="Cysteine proteinases"/>
    <property type="match status" value="1"/>
</dbReference>
<evidence type="ECO:0000256" key="2">
    <source>
        <dbReference type="ARBA" id="ARBA00022670"/>
    </source>
</evidence>
<dbReference type="InterPro" id="IPR051202">
    <property type="entry name" value="Peptidase_C40"/>
</dbReference>
<dbReference type="GO" id="GO:0008234">
    <property type="term" value="F:cysteine-type peptidase activity"/>
    <property type="evidence" value="ECO:0007669"/>
    <property type="project" value="UniProtKB-KW"/>
</dbReference>
<dbReference type="Proteomes" id="UP000243524">
    <property type="component" value="Unassembled WGS sequence"/>
</dbReference>
<sequence>MRRKKTVRPFLLSTMAGSLALSSPLAFSVPVDAEAKTQLIELKQMKYGDHHESVIHLKEKLKFIQYYSGEVDEEYDVMTQHAVLRFQKHYGLKETGVTNESTILKIEEVEKDYHINQIESYAENLKLGTKSPEAKSIQRSLAYFGVYQAEIDGIVGPKTKRGLERMNDIFKLDLSLENLQPVVTIAENKPQEQETHEPEASTHNDTVEPTVVEEQKEEETEEVEEEETEEEKSEIQQVASTTADTSVVGTARNLVGVPYVWGGTTTSGFDCSGYLQFVYKQHGISIPRTVSDIWNATSAVSAPSVGNLVFFETYKPGPSHAGIYLGNGQFIHAGTSTGVTISNLNESYWSSRYLGSRTLN</sequence>
<dbReference type="Pfam" id="PF00877">
    <property type="entry name" value="NLPC_P60"/>
    <property type="match status" value="1"/>
</dbReference>
<feature type="compositionally biased region" description="Polar residues" evidence="5">
    <location>
        <begin position="235"/>
        <end position="244"/>
    </location>
</feature>
<feature type="signal peptide" evidence="6">
    <location>
        <begin position="1"/>
        <end position="28"/>
    </location>
</feature>
<evidence type="ECO:0000259" key="7">
    <source>
        <dbReference type="PROSITE" id="PS51935"/>
    </source>
</evidence>
<evidence type="ECO:0000256" key="6">
    <source>
        <dbReference type="SAM" id="SignalP"/>
    </source>
</evidence>
<dbReference type="Pfam" id="PF01471">
    <property type="entry name" value="PG_binding_1"/>
    <property type="match status" value="1"/>
</dbReference>
<dbReference type="PANTHER" id="PTHR47053:SF1">
    <property type="entry name" value="MUREIN DD-ENDOPEPTIDASE MEPH-RELATED"/>
    <property type="match status" value="1"/>
</dbReference>
<feature type="compositionally biased region" description="Basic and acidic residues" evidence="5">
    <location>
        <begin position="189"/>
        <end position="206"/>
    </location>
</feature>
<keyword evidence="6" id="KW-0732">Signal</keyword>